<comment type="subcellular location">
    <subcellularLocation>
        <location evidence="2 16">Cell inner membrane</location>
        <topology evidence="2 16">Multi-pass membrane protein</topology>
    </subcellularLocation>
</comment>
<feature type="transmembrane region" description="Helical" evidence="19">
    <location>
        <begin position="59"/>
        <end position="80"/>
    </location>
</feature>
<dbReference type="GO" id="GO:0046872">
    <property type="term" value="F:metal ion binding"/>
    <property type="evidence" value="ECO:0007669"/>
    <property type="project" value="UniProtKB-KW"/>
</dbReference>
<keyword evidence="15 16" id="KW-0472">Membrane</keyword>
<evidence type="ECO:0000256" key="7">
    <source>
        <dbReference type="ARBA" id="ARBA00022519"/>
    </source>
</evidence>
<dbReference type="PANTHER" id="PTHR38689">
    <property type="entry name" value="SUCCINATE DEHYDROGENASE HYDROPHOBIC MEMBRANE ANCHOR SUBUNIT"/>
    <property type="match status" value="1"/>
</dbReference>
<dbReference type="GO" id="GO:0006099">
    <property type="term" value="P:tricarboxylic acid cycle"/>
    <property type="evidence" value="ECO:0007669"/>
    <property type="project" value="UniProtKB-UniRule"/>
</dbReference>
<name>A0A178KMN2_9GAMM</name>
<dbReference type="PIRSF" id="PIRSF000169">
    <property type="entry name" value="SDH_D"/>
    <property type="match status" value="1"/>
</dbReference>
<sequence>MVGNVSTVGRNGIHDFILIRATALILTLYTFYMVGFFAFGPDLTFETWSTFFGKLSTRVFTLLALVSILVHAWIGLWQVLTDYIKPAALRAGLQFVVVAVLLVYLFSGFLIVWGA</sequence>
<evidence type="ECO:0000256" key="15">
    <source>
        <dbReference type="ARBA" id="ARBA00023136"/>
    </source>
</evidence>
<evidence type="ECO:0000256" key="6">
    <source>
        <dbReference type="ARBA" id="ARBA00022475"/>
    </source>
</evidence>
<comment type="cofactor">
    <cofactor evidence="18">
        <name>heme</name>
        <dbReference type="ChEBI" id="CHEBI:30413"/>
    </cofactor>
    <text evidence="18">The heme is bound between the two transmembrane subunits.</text>
</comment>
<evidence type="ECO:0000256" key="16">
    <source>
        <dbReference type="PIRNR" id="PIRNR000169"/>
    </source>
</evidence>
<evidence type="ECO:0000256" key="5">
    <source>
        <dbReference type="ARBA" id="ARBA00022448"/>
    </source>
</evidence>
<feature type="transmembrane region" description="Helical" evidence="19">
    <location>
        <begin position="92"/>
        <end position="113"/>
    </location>
</feature>
<keyword evidence="12 16" id="KW-0249">Electron transport</keyword>
<dbReference type="PANTHER" id="PTHR38689:SF1">
    <property type="entry name" value="SUCCINATE DEHYDROGENASE HYDROPHOBIC MEMBRANE ANCHOR SUBUNIT"/>
    <property type="match status" value="1"/>
</dbReference>
<keyword evidence="10 19" id="KW-0812">Transmembrane</keyword>
<dbReference type="Proteomes" id="UP000078503">
    <property type="component" value="Unassembled WGS sequence"/>
</dbReference>
<feature type="binding site" description="axial binding residue" evidence="18">
    <location>
        <position position="71"/>
    </location>
    <ligand>
        <name>heme</name>
        <dbReference type="ChEBI" id="CHEBI:30413"/>
        <note>ligand shared with second transmembrane subunit</note>
    </ligand>
    <ligandPart>
        <name>Fe</name>
        <dbReference type="ChEBI" id="CHEBI:18248"/>
    </ligandPart>
</feature>
<dbReference type="NCBIfam" id="TIGR02968">
    <property type="entry name" value="succ_dehyd_anc"/>
    <property type="match status" value="1"/>
</dbReference>
<feature type="binding site" evidence="17">
    <location>
        <position position="83"/>
    </location>
    <ligand>
        <name>a ubiquinone</name>
        <dbReference type="ChEBI" id="CHEBI:16389"/>
    </ligand>
</feature>
<dbReference type="InterPro" id="IPR014312">
    <property type="entry name" value="Succ_DH_anchor"/>
</dbReference>
<gene>
    <name evidence="20" type="primary">sdhD</name>
    <name evidence="20" type="ORF">A3K86_06330</name>
</gene>
<evidence type="ECO:0000256" key="11">
    <source>
        <dbReference type="ARBA" id="ARBA00022723"/>
    </source>
</evidence>
<comment type="caution">
    <text evidence="20">The sequence shown here is derived from an EMBL/GenBank/DDBJ whole genome shotgun (WGS) entry which is preliminary data.</text>
</comment>
<dbReference type="GO" id="GO:0017004">
    <property type="term" value="P:cytochrome complex assembly"/>
    <property type="evidence" value="ECO:0007669"/>
    <property type="project" value="TreeGrafter"/>
</dbReference>
<feature type="transmembrane region" description="Helical" evidence="19">
    <location>
        <begin position="17"/>
        <end position="39"/>
    </location>
</feature>
<dbReference type="GO" id="GO:0005886">
    <property type="term" value="C:plasma membrane"/>
    <property type="evidence" value="ECO:0007669"/>
    <property type="project" value="UniProtKB-SubCell"/>
</dbReference>
<dbReference type="EMBL" id="LVHF01000012">
    <property type="protein sequence ID" value="OAN18501.1"/>
    <property type="molecule type" value="Genomic_DNA"/>
</dbReference>
<dbReference type="Pfam" id="PF01127">
    <property type="entry name" value="Sdh_cyt"/>
    <property type="match status" value="1"/>
</dbReference>
<dbReference type="OrthoDB" id="5612767at2"/>
<evidence type="ECO:0000256" key="18">
    <source>
        <dbReference type="PIRSR" id="PIRSR000169-2"/>
    </source>
</evidence>
<dbReference type="CDD" id="cd03494">
    <property type="entry name" value="SQR_TypeC_SdhD"/>
    <property type="match status" value="1"/>
</dbReference>
<keyword evidence="14 18" id="KW-0408">Iron</keyword>
<dbReference type="SUPFAM" id="SSF81343">
    <property type="entry name" value="Fumarate reductase respiratory complex transmembrane subunits"/>
    <property type="match status" value="1"/>
</dbReference>
<keyword evidence="21" id="KW-1185">Reference proteome</keyword>
<dbReference type="InterPro" id="IPR034804">
    <property type="entry name" value="SQR/QFR_C/D"/>
</dbReference>
<evidence type="ECO:0000313" key="21">
    <source>
        <dbReference type="Proteomes" id="UP000078503"/>
    </source>
</evidence>
<keyword evidence="13 19" id="KW-1133">Transmembrane helix</keyword>
<dbReference type="Gene3D" id="1.20.1300.10">
    <property type="entry name" value="Fumarate reductase/succinate dehydrogenase, transmembrane subunit"/>
    <property type="match status" value="1"/>
</dbReference>
<dbReference type="STRING" id="858640.A3K86_06330"/>
<evidence type="ECO:0000256" key="8">
    <source>
        <dbReference type="ARBA" id="ARBA00022532"/>
    </source>
</evidence>
<reference evidence="20 21" key="1">
    <citation type="submission" date="2016-03" db="EMBL/GenBank/DDBJ databases">
        <title>Photobacterium proteolyticum sp. nov. a protease producing bacterium isolated from ocean sediments of Laizhou Bay.</title>
        <authorList>
            <person name="Li Y."/>
        </authorList>
    </citation>
    <scope>NUCLEOTIDE SEQUENCE [LARGE SCALE GENOMIC DNA]</scope>
    <source>
        <strain evidence="20 21">R-40508</strain>
    </source>
</reference>
<keyword evidence="9 18" id="KW-0349">Heme</keyword>
<keyword evidence="11 18" id="KW-0479">Metal-binding</keyword>
<dbReference type="UniPathway" id="UPA00223"/>
<keyword evidence="7 16" id="KW-0997">Cell inner membrane</keyword>
<keyword evidence="8 16" id="KW-0816">Tricarboxylic acid cycle</keyword>
<evidence type="ECO:0000256" key="17">
    <source>
        <dbReference type="PIRSR" id="PIRSR000169-1"/>
    </source>
</evidence>
<evidence type="ECO:0000256" key="13">
    <source>
        <dbReference type="ARBA" id="ARBA00022989"/>
    </source>
</evidence>
<dbReference type="AlphaFoldDB" id="A0A178KMN2"/>
<keyword evidence="5 16" id="KW-0813">Transport</keyword>
<dbReference type="GO" id="GO:0020037">
    <property type="term" value="F:heme binding"/>
    <property type="evidence" value="ECO:0007669"/>
    <property type="project" value="InterPro"/>
</dbReference>
<evidence type="ECO:0000256" key="19">
    <source>
        <dbReference type="SAM" id="Phobius"/>
    </source>
</evidence>
<dbReference type="GO" id="GO:0009055">
    <property type="term" value="F:electron transfer activity"/>
    <property type="evidence" value="ECO:0007669"/>
    <property type="project" value="TreeGrafter"/>
</dbReference>
<proteinExistence type="predicted"/>
<evidence type="ECO:0000256" key="1">
    <source>
        <dbReference type="ARBA" id="ARBA00004050"/>
    </source>
</evidence>
<evidence type="ECO:0000256" key="12">
    <source>
        <dbReference type="ARBA" id="ARBA00022982"/>
    </source>
</evidence>
<evidence type="ECO:0000256" key="9">
    <source>
        <dbReference type="ARBA" id="ARBA00022617"/>
    </source>
</evidence>
<evidence type="ECO:0000256" key="14">
    <source>
        <dbReference type="ARBA" id="ARBA00023004"/>
    </source>
</evidence>
<evidence type="ECO:0000256" key="10">
    <source>
        <dbReference type="ARBA" id="ARBA00022692"/>
    </source>
</evidence>
<evidence type="ECO:0000256" key="4">
    <source>
        <dbReference type="ARBA" id="ARBA00019425"/>
    </source>
</evidence>
<protein>
    <recommendedName>
        <fullName evidence="4 16">Succinate dehydrogenase hydrophobic membrane anchor subunit</fullName>
    </recommendedName>
</protein>
<keyword evidence="6 16" id="KW-1003">Cell membrane</keyword>
<comment type="pathway">
    <text evidence="3 16">Carbohydrate metabolism; tricarboxylic acid cycle.</text>
</comment>
<evidence type="ECO:0000256" key="3">
    <source>
        <dbReference type="ARBA" id="ARBA00005163"/>
    </source>
</evidence>
<comment type="function">
    <text evidence="1 16">Membrane-anchoring subunit of succinate dehydrogenase (SDH).</text>
</comment>
<accession>A0A178KMN2</accession>
<evidence type="ECO:0000256" key="2">
    <source>
        <dbReference type="ARBA" id="ARBA00004429"/>
    </source>
</evidence>
<dbReference type="RefSeq" id="WP_068329280.1">
    <property type="nucleotide sequence ID" value="NZ_LVHF01000012.1"/>
</dbReference>
<organism evidence="20 21">
    <name type="scientific">Photobacterium jeanii</name>
    <dbReference type="NCBI Taxonomy" id="858640"/>
    <lineage>
        <taxon>Bacteria</taxon>
        <taxon>Pseudomonadati</taxon>
        <taxon>Pseudomonadota</taxon>
        <taxon>Gammaproteobacteria</taxon>
        <taxon>Vibrionales</taxon>
        <taxon>Vibrionaceae</taxon>
        <taxon>Photobacterium</taxon>
    </lineage>
</organism>
<dbReference type="InterPro" id="IPR000701">
    <property type="entry name" value="SuccDH_FuR_B_TM-su"/>
</dbReference>
<evidence type="ECO:0000313" key="20">
    <source>
        <dbReference type="EMBL" id="OAN18501.1"/>
    </source>
</evidence>